<dbReference type="EMBL" id="BMAW01033498">
    <property type="protein sequence ID" value="GFU30556.1"/>
    <property type="molecule type" value="Genomic_DNA"/>
</dbReference>
<accession>A0A8X6UPK5</accession>
<keyword evidence="1" id="KW-0472">Membrane</keyword>
<sequence>RSPCFGGFGGVCCCTVALLWWLLWWIQWLCSSSLGIQLLWSLQPSSWILVEEINKRIEGVKDSTMK</sequence>
<keyword evidence="1" id="KW-0812">Transmembrane</keyword>
<reference evidence="2" key="1">
    <citation type="submission" date="2020-08" db="EMBL/GenBank/DDBJ databases">
        <title>Multicomponent nature underlies the extraordinary mechanical properties of spider dragline silk.</title>
        <authorList>
            <person name="Kono N."/>
            <person name="Nakamura H."/>
            <person name="Mori M."/>
            <person name="Yoshida Y."/>
            <person name="Ohtoshi R."/>
            <person name="Malay A.D."/>
            <person name="Moran D.A.P."/>
            <person name="Tomita M."/>
            <person name="Numata K."/>
            <person name="Arakawa K."/>
        </authorList>
    </citation>
    <scope>NUCLEOTIDE SEQUENCE</scope>
</reference>
<comment type="caution">
    <text evidence="2">The sequence shown here is derived from an EMBL/GenBank/DDBJ whole genome shotgun (WGS) entry which is preliminary data.</text>
</comment>
<proteinExistence type="predicted"/>
<keyword evidence="1" id="KW-1133">Transmembrane helix</keyword>
<evidence type="ECO:0000313" key="2">
    <source>
        <dbReference type="EMBL" id="GFU30556.1"/>
    </source>
</evidence>
<feature type="transmembrane region" description="Helical" evidence="1">
    <location>
        <begin position="6"/>
        <end position="26"/>
    </location>
</feature>
<gene>
    <name evidence="2" type="ORF">NPIL_563851</name>
</gene>
<evidence type="ECO:0000256" key="1">
    <source>
        <dbReference type="SAM" id="Phobius"/>
    </source>
</evidence>
<feature type="non-terminal residue" evidence="2">
    <location>
        <position position="66"/>
    </location>
</feature>
<dbReference type="Proteomes" id="UP000887013">
    <property type="component" value="Unassembled WGS sequence"/>
</dbReference>
<dbReference type="AlphaFoldDB" id="A0A8X6UPK5"/>
<protein>
    <submittedName>
        <fullName evidence="2">Uncharacterized protein</fullName>
    </submittedName>
</protein>
<keyword evidence="3" id="KW-1185">Reference proteome</keyword>
<organism evidence="2 3">
    <name type="scientific">Nephila pilipes</name>
    <name type="common">Giant wood spider</name>
    <name type="synonym">Nephila maculata</name>
    <dbReference type="NCBI Taxonomy" id="299642"/>
    <lineage>
        <taxon>Eukaryota</taxon>
        <taxon>Metazoa</taxon>
        <taxon>Ecdysozoa</taxon>
        <taxon>Arthropoda</taxon>
        <taxon>Chelicerata</taxon>
        <taxon>Arachnida</taxon>
        <taxon>Araneae</taxon>
        <taxon>Araneomorphae</taxon>
        <taxon>Entelegynae</taxon>
        <taxon>Araneoidea</taxon>
        <taxon>Nephilidae</taxon>
        <taxon>Nephila</taxon>
    </lineage>
</organism>
<name>A0A8X6UPK5_NEPPI</name>
<evidence type="ECO:0000313" key="3">
    <source>
        <dbReference type="Proteomes" id="UP000887013"/>
    </source>
</evidence>